<dbReference type="PROSITE" id="PS00012">
    <property type="entry name" value="PHOSPHOPANTETHEINE"/>
    <property type="match status" value="2"/>
</dbReference>
<feature type="compositionally biased region" description="Low complexity" evidence="5">
    <location>
        <begin position="417"/>
        <end position="427"/>
    </location>
</feature>
<evidence type="ECO:0000256" key="4">
    <source>
        <dbReference type="ARBA" id="ARBA00023268"/>
    </source>
</evidence>
<dbReference type="InterPro" id="IPR014031">
    <property type="entry name" value="Ketoacyl_synth_C"/>
</dbReference>
<dbReference type="Pfam" id="PF08659">
    <property type="entry name" value="KR"/>
    <property type="match status" value="1"/>
</dbReference>
<dbReference type="InterPro" id="IPR013154">
    <property type="entry name" value="ADH-like_N"/>
</dbReference>
<dbReference type="GO" id="GO:0006633">
    <property type="term" value="P:fatty acid biosynthetic process"/>
    <property type="evidence" value="ECO:0007669"/>
    <property type="project" value="TreeGrafter"/>
</dbReference>
<keyword evidence="2" id="KW-0597">Phosphoprotein</keyword>
<sequence length="1473" mass="151735">MSQMALIRVALAESPGFRWGSLDTSPQRPLLTQGGASQGTSGKTSSTNDGINEGINDGIIHLAECRVAEDISTPEAVYGQLLAGGNRVMPKMVLLDHPVRAQEGAFDPEARPDASGGEITAGNMIITGGLGAVGSLIANWLFLQGSASLWLTGRSGRLSSEATLDPSIAGEQSVTLARSDASAVEEASFIVNAASNLAGKLRSVMHAGATLEPGVLTSITAASVRTEFSGKVHGAWQLIHRTSQAALHSMKLFSSIAAFSGSGGQGSYAAGNGVLDSWAQSLQIKGSVGTSVQWGAWGGSGMAIRTPGFMERMARMGLGIVQPATGLSILNRLLNFAWRPPLPAMPALFVGNVFLWDRLSTALGGNAPASFLQDFLVPAAAKPAAVRPVMAAAIPAPPSRRAQAGGGGRARGRGRPPAKAAAQGQQQRAAEVTQQIAAAAESVLGTSITPSQPLMDAGLDSLGAVDLRNNLIKLFGVELPATVIFDYPSTEALAKFIVAELPQEAEAAGDMDAGIIVSHPSISMLAAAPAIDASAVRAQIMDLATTVLGAAPSGDQPLMEAGLDSLGAVDLRNSLNSAFGLDLPPTATLDYPTVDALAKYIVSTNAPAASTAIVDPGYWSDDLGEYGGPLVEPTHITGLSCIYPGAEEVGSVHKFWNQAVQAVDLPQQISHERWDIDRFYSPDVSVGKMYVRYAGFINSFDQFDAAAFRLSPAEAASMDPQGRLLLEQSSLALRDAALRLEHDIDANTGVYVGVMHMEFIQYMNGLGVAITPNVSTGNGMDFLIGRVSYTFGLQGPCISTHTACSSSLVATHLADAGLARGDCTTSLAAGVFMVLLAGTMAGICQLQAFSPVGRCKTFDASADGYGRGEGCAVAMLSKSPAAGGASYAILKSSATNQDGRSSSLTAPNGPSQTALVQSALRSAGLSADALAYVALHGTGTPLGDPIEVGALGQAATVGRGGDATPRLTMGSVKSCYGHTEGAAGITGMLLAVSALQHQENAPVMHLRNPNQYVQAAIGEWASKHGRLPLVPRTSGQQDFTSDMAAALQQAAFTCNILTLGLAYLADHKVAERLLLPGAAMMEMAVKLREPQSCAPLMDGTQPPAISRQLPNAHLMQGLLAKPMPTAPAPRGALAGSSQATPEIQAEEILYEVEWQCVDAASSQADASMQQAASQGAPGAAATMQGRLLILSGTSRPRQQLFLGSIMPPTATGRSDVQPAGSVAAADMSSTLQLSGADMRVLFGAGQHQAGGSFKPHSCMDVSTAGAVSRLLELVQRCGAGAGAGGRLQMTTMASLPSLPGLAGTPHMQAVSRMASISGASLWALLRVAAMEYPKTSFGGQDVSHLNAGTPTDLLHISDRPDQVTVRAIGLNFRDVLNVLGMYPGDPGSPGGDCAGVISAVGPGVTNLQVEDAVMGLAPGCFGSSVIVPKDLMVLKPPQISFAAAATTPTVYTTVFTAFGSSLTPGKKGGRMPR</sequence>
<dbReference type="InterPro" id="IPR036291">
    <property type="entry name" value="NAD(P)-bd_dom_sf"/>
</dbReference>
<dbReference type="Pfam" id="PF08240">
    <property type="entry name" value="ADH_N"/>
    <property type="match status" value="1"/>
</dbReference>
<feature type="domain" description="Carrier" evidence="6">
    <location>
        <begin position="531"/>
        <end position="605"/>
    </location>
</feature>
<dbReference type="CDD" id="cd05195">
    <property type="entry name" value="enoyl_red"/>
    <property type="match status" value="1"/>
</dbReference>
<feature type="region of interest" description="Disordered" evidence="5">
    <location>
        <begin position="396"/>
        <end position="427"/>
    </location>
</feature>
<dbReference type="Gene3D" id="3.90.180.10">
    <property type="entry name" value="Medium-chain alcohol dehydrogenases, catalytic domain"/>
    <property type="match status" value="1"/>
</dbReference>
<dbReference type="SMART" id="SM00829">
    <property type="entry name" value="PKS_ER"/>
    <property type="match status" value="1"/>
</dbReference>
<evidence type="ECO:0000259" key="6">
    <source>
        <dbReference type="PROSITE" id="PS50075"/>
    </source>
</evidence>
<dbReference type="PANTHER" id="PTHR43775">
    <property type="entry name" value="FATTY ACID SYNTHASE"/>
    <property type="match status" value="1"/>
</dbReference>
<evidence type="ECO:0000256" key="5">
    <source>
        <dbReference type="SAM" id="MobiDB-lite"/>
    </source>
</evidence>
<dbReference type="SMART" id="SM01294">
    <property type="entry name" value="PKS_PP_betabranch"/>
    <property type="match status" value="1"/>
</dbReference>
<comment type="caution">
    <text evidence="8">The sequence shown here is derived from an EMBL/GenBank/DDBJ whole genome shotgun (WGS) entry which is preliminary data.</text>
</comment>
<keyword evidence="3" id="KW-0808">Transferase</keyword>
<dbReference type="InterPro" id="IPR009081">
    <property type="entry name" value="PP-bd_ACP"/>
</dbReference>
<feature type="domain" description="Carrier" evidence="6">
    <location>
        <begin position="427"/>
        <end position="501"/>
    </location>
</feature>
<dbReference type="InterPro" id="IPR020843">
    <property type="entry name" value="ER"/>
</dbReference>
<dbReference type="InterPro" id="IPR014030">
    <property type="entry name" value="Ketoacyl_synth_N"/>
</dbReference>
<dbReference type="PROSITE" id="PS52004">
    <property type="entry name" value="KS3_2"/>
    <property type="match status" value="1"/>
</dbReference>
<dbReference type="InterPro" id="IPR016039">
    <property type="entry name" value="Thiolase-like"/>
</dbReference>
<dbReference type="Gene3D" id="3.40.47.10">
    <property type="match status" value="1"/>
</dbReference>
<keyword evidence="4" id="KW-0511">Multifunctional enzyme</keyword>
<dbReference type="GO" id="GO:0031177">
    <property type="term" value="F:phosphopantetheine binding"/>
    <property type="evidence" value="ECO:0007669"/>
    <property type="project" value="InterPro"/>
</dbReference>
<feature type="region of interest" description="Disordered" evidence="5">
    <location>
        <begin position="18"/>
        <end position="50"/>
    </location>
</feature>
<dbReference type="EMBL" id="JALJOV010000396">
    <property type="protein sequence ID" value="KAK9864075.1"/>
    <property type="molecule type" value="Genomic_DNA"/>
</dbReference>
<dbReference type="GO" id="GO:0004312">
    <property type="term" value="F:fatty acid synthase activity"/>
    <property type="evidence" value="ECO:0007669"/>
    <property type="project" value="TreeGrafter"/>
</dbReference>
<keyword evidence="9" id="KW-1185">Reference proteome</keyword>
<dbReference type="PANTHER" id="PTHR43775:SF37">
    <property type="entry name" value="SI:DKEY-61P9.11"/>
    <property type="match status" value="1"/>
</dbReference>
<reference evidence="8 9" key="1">
    <citation type="journal article" date="2024" name="Nat. Commun.">
        <title>Phylogenomics reveals the evolutionary origins of lichenization in chlorophyte algae.</title>
        <authorList>
            <person name="Puginier C."/>
            <person name="Libourel C."/>
            <person name="Otte J."/>
            <person name="Skaloud P."/>
            <person name="Haon M."/>
            <person name="Grisel S."/>
            <person name="Petersen M."/>
            <person name="Berrin J.G."/>
            <person name="Delaux P.M."/>
            <person name="Dal Grande F."/>
            <person name="Keller J."/>
        </authorList>
    </citation>
    <scope>NUCLEOTIDE SEQUENCE [LARGE SCALE GENOMIC DNA]</scope>
    <source>
        <strain evidence="8 9">SAG 2523</strain>
    </source>
</reference>
<dbReference type="InterPro" id="IPR013968">
    <property type="entry name" value="PKS_KR"/>
</dbReference>
<dbReference type="Pfam" id="PF02801">
    <property type="entry name" value="Ketoacyl-synt_C"/>
    <property type="match status" value="1"/>
</dbReference>
<evidence type="ECO:0000256" key="2">
    <source>
        <dbReference type="ARBA" id="ARBA00022553"/>
    </source>
</evidence>
<name>A0AAW1T469_9CHLO</name>
<dbReference type="InterPro" id="IPR036736">
    <property type="entry name" value="ACP-like_sf"/>
</dbReference>
<accession>A0AAW1T469</accession>
<dbReference type="Proteomes" id="UP001485043">
    <property type="component" value="Unassembled WGS sequence"/>
</dbReference>
<evidence type="ECO:0000256" key="3">
    <source>
        <dbReference type="ARBA" id="ARBA00022679"/>
    </source>
</evidence>
<feature type="domain" description="Ketosynthase family 3 (KS3)" evidence="7">
    <location>
        <begin position="631"/>
        <end position="1033"/>
    </location>
</feature>
<dbReference type="CDD" id="cd00833">
    <property type="entry name" value="PKS"/>
    <property type="match status" value="1"/>
</dbReference>
<dbReference type="GO" id="GO:0016491">
    <property type="term" value="F:oxidoreductase activity"/>
    <property type="evidence" value="ECO:0007669"/>
    <property type="project" value="InterPro"/>
</dbReference>
<evidence type="ECO:0000259" key="7">
    <source>
        <dbReference type="PROSITE" id="PS52004"/>
    </source>
</evidence>
<dbReference type="Gene3D" id="3.10.129.10">
    <property type="entry name" value="Hotdog Thioesterase"/>
    <property type="match status" value="1"/>
</dbReference>
<organism evidence="8 9">
    <name type="scientific">Apatococcus fuscideae</name>
    <dbReference type="NCBI Taxonomy" id="2026836"/>
    <lineage>
        <taxon>Eukaryota</taxon>
        <taxon>Viridiplantae</taxon>
        <taxon>Chlorophyta</taxon>
        <taxon>core chlorophytes</taxon>
        <taxon>Trebouxiophyceae</taxon>
        <taxon>Chlorellales</taxon>
        <taxon>Chlorellaceae</taxon>
        <taxon>Apatococcus</taxon>
    </lineage>
</organism>
<dbReference type="InterPro" id="IPR050091">
    <property type="entry name" value="PKS_NRPS_Biosynth_Enz"/>
</dbReference>
<dbReference type="PROSITE" id="PS50075">
    <property type="entry name" value="CARRIER"/>
    <property type="match status" value="2"/>
</dbReference>
<keyword evidence="1" id="KW-0596">Phosphopantetheine</keyword>
<gene>
    <name evidence="8" type="ORF">WJX84_009100</name>
</gene>
<dbReference type="InterPro" id="IPR020841">
    <property type="entry name" value="PKS_Beta-ketoAc_synthase_dom"/>
</dbReference>
<dbReference type="Gene3D" id="1.10.1200.10">
    <property type="entry name" value="ACP-like"/>
    <property type="match status" value="2"/>
</dbReference>
<dbReference type="InterPro" id="IPR020806">
    <property type="entry name" value="PKS_PP-bd"/>
</dbReference>
<evidence type="ECO:0000313" key="9">
    <source>
        <dbReference type="Proteomes" id="UP001485043"/>
    </source>
</evidence>
<dbReference type="SUPFAM" id="SSF53901">
    <property type="entry name" value="Thiolase-like"/>
    <property type="match status" value="1"/>
</dbReference>
<evidence type="ECO:0000313" key="8">
    <source>
        <dbReference type="EMBL" id="KAK9864075.1"/>
    </source>
</evidence>
<dbReference type="SUPFAM" id="SSF51735">
    <property type="entry name" value="NAD(P)-binding Rossmann-fold domains"/>
    <property type="match status" value="1"/>
</dbReference>
<evidence type="ECO:0000256" key="1">
    <source>
        <dbReference type="ARBA" id="ARBA00022450"/>
    </source>
</evidence>
<dbReference type="Pfam" id="PF00109">
    <property type="entry name" value="ketoacyl-synt"/>
    <property type="match status" value="1"/>
</dbReference>
<feature type="compositionally biased region" description="Polar residues" evidence="5">
    <location>
        <begin position="34"/>
        <end position="47"/>
    </location>
</feature>
<dbReference type="SMART" id="SM00823">
    <property type="entry name" value="PKS_PP"/>
    <property type="match status" value="2"/>
</dbReference>
<protein>
    <submittedName>
        <fullName evidence="8">Uncharacterized protein</fullName>
    </submittedName>
</protein>
<dbReference type="InterPro" id="IPR006162">
    <property type="entry name" value="Ppantetheine_attach_site"/>
</dbReference>
<dbReference type="InterPro" id="IPR011032">
    <property type="entry name" value="GroES-like_sf"/>
</dbReference>
<dbReference type="SMART" id="SM00825">
    <property type="entry name" value="PKS_KS"/>
    <property type="match status" value="1"/>
</dbReference>
<dbReference type="Pfam" id="PF00550">
    <property type="entry name" value="PP-binding"/>
    <property type="match status" value="2"/>
</dbReference>
<dbReference type="SUPFAM" id="SSF47336">
    <property type="entry name" value="ACP-like"/>
    <property type="match status" value="2"/>
</dbReference>
<dbReference type="SMART" id="SM00822">
    <property type="entry name" value="PKS_KR"/>
    <property type="match status" value="1"/>
</dbReference>
<dbReference type="SUPFAM" id="SSF50129">
    <property type="entry name" value="GroES-like"/>
    <property type="match status" value="1"/>
</dbReference>
<proteinExistence type="predicted"/>
<dbReference type="Gene3D" id="3.40.50.720">
    <property type="entry name" value="NAD(P)-binding Rossmann-like Domain"/>
    <property type="match status" value="1"/>
</dbReference>
<dbReference type="InterPro" id="IPR057326">
    <property type="entry name" value="KR_dom"/>
</dbReference>